<name>A0A1N7LPA1_9GAMM</name>
<organism evidence="1 2">
    <name type="scientific">Thalassolituus maritimus</name>
    <dbReference type="NCBI Taxonomy" id="484498"/>
    <lineage>
        <taxon>Bacteria</taxon>
        <taxon>Pseudomonadati</taxon>
        <taxon>Pseudomonadota</taxon>
        <taxon>Gammaproteobacteria</taxon>
        <taxon>Oceanospirillales</taxon>
        <taxon>Oceanospirillaceae</taxon>
        <taxon>Thalassolituus</taxon>
    </lineage>
</organism>
<dbReference type="AlphaFoldDB" id="A0A1N7LPA1"/>
<reference evidence="2" key="1">
    <citation type="submission" date="2017-01" db="EMBL/GenBank/DDBJ databases">
        <authorList>
            <person name="Varghese N."/>
            <person name="Submissions S."/>
        </authorList>
    </citation>
    <scope>NUCLEOTIDE SEQUENCE [LARGE SCALE GENOMIC DNA]</scope>
    <source>
        <strain evidence="2">DSM 24913</strain>
    </source>
</reference>
<accession>A0A1N7LPA1</accession>
<proteinExistence type="predicted"/>
<keyword evidence="2" id="KW-1185">Reference proteome</keyword>
<protein>
    <submittedName>
        <fullName evidence="1">Uncharacterized protein</fullName>
    </submittedName>
</protein>
<dbReference type="Proteomes" id="UP000185639">
    <property type="component" value="Unassembled WGS sequence"/>
</dbReference>
<evidence type="ECO:0000313" key="1">
    <source>
        <dbReference type="EMBL" id="SIS75584.1"/>
    </source>
</evidence>
<dbReference type="EMBL" id="FTOH01000004">
    <property type="protein sequence ID" value="SIS75584.1"/>
    <property type="molecule type" value="Genomic_DNA"/>
</dbReference>
<gene>
    <name evidence="1" type="ORF">SAMN05421686_104125</name>
</gene>
<sequence>MWERISRRLFAINPIAISQASWLNSSHKERISFLLCGSESAITLWKQISSNTVGSDQP</sequence>
<dbReference type="STRING" id="484498.SAMN05421686_104125"/>
<evidence type="ECO:0000313" key="2">
    <source>
        <dbReference type="Proteomes" id="UP000185639"/>
    </source>
</evidence>